<organism evidence="1 2">
    <name type="scientific">Liparis tanakae</name>
    <name type="common">Tanaka's snailfish</name>
    <dbReference type="NCBI Taxonomy" id="230148"/>
    <lineage>
        <taxon>Eukaryota</taxon>
        <taxon>Metazoa</taxon>
        <taxon>Chordata</taxon>
        <taxon>Craniata</taxon>
        <taxon>Vertebrata</taxon>
        <taxon>Euteleostomi</taxon>
        <taxon>Actinopterygii</taxon>
        <taxon>Neopterygii</taxon>
        <taxon>Teleostei</taxon>
        <taxon>Neoteleostei</taxon>
        <taxon>Acanthomorphata</taxon>
        <taxon>Eupercaria</taxon>
        <taxon>Perciformes</taxon>
        <taxon>Cottioidei</taxon>
        <taxon>Cottales</taxon>
        <taxon>Liparidae</taxon>
        <taxon>Liparis</taxon>
    </lineage>
</organism>
<evidence type="ECO:0000313" key="2">
    <source>
        <dbReference type="Proteomes" id="UP000314294"/>
    </source>
</evidence>
<accession>A0A4Z2I053</accession>
<evidence type="ECO:0000313" key="1">
    <source>
        <dbReference type="EMBL" id="TNN71337.1"/>
    </source>
</evidence>
<reference evidence="1 2" key="1">
    <citation type="submission" date="2019-03" db="EMBL/GenBank/DDBJ databases">
        <title>First draft genome of Liparis tanakae, snailfish: a comprehensive survey of snailfish specific genes.</title>
        <authorList>
            <person name="Kim W."/>
            <person name="Song I."/>
            <person name="Jeong J.-H."/>
            <person name="Kim D."/>
            <person name="Kim S."/>
            <person name="Ryu S."/>
            <person name="Song J.Y."/>
            <person name="Lee S.K."/>
        </authorList>
    </citation>
    <scope>NUCLEOTIDE SEQUENCE [LARGE SCALE GENOMIC DNA]</scope>
    <source>
        <tissue evidence="1">Muscle</tissue>
    </source>
</reference>
<protein>
    <submittedName>
        <fullName evidence="1">Uncharacterized protein</fullName>
    </submittedName>
</protein>
<comment type="caution">
    <text evidence="1">The sequence shown here is derived from an EMBL/GenBank/DDBJ whole genome shotgun (WGS) entry which is preliminary data.</text>
</comment>
<dbReference type="AlphaFoldDB" id="A0A4Z2I053"/>
<sequence>MFVTAAEIVFQAHAYAWVGERADQDWGSHEEVIKGVVQQVDAGGGVEIRVTHQLAGEQRLSGAAAQQAAHLALLDELRYDEESLPALTLLGFEDVSKDVVPDVEDVFPSDVQQVTDDVRRSFIPEQIGSVSITVPSAKKRGFLVSTTMRSKWVGPGPVALRSSIGQPPLLSSAQSSGPVPSEISSLNIDHSLPRCSISGSWLYFLRAIKLFHSINNISTSGHISLLMQTRALAMCTGLHDHMVSGQ</sequence>
<proteinExistence type="predicted"/>
<name>A0A4Z2I053_9TELE</name>
<dbReference type="Proteomes" id="UP000314294">
    <property type="component" value="Unassembled WGS sequence"/>
</dbReference>
<dbReference type="EMBL" id="SRLO01000151">
    <property type="protein sequence ID" value="TNN71337.1"/>
    <property type="molecule type" value="Genomic_DNA"/>
</dbReference>
<gene>
    <name evidence="1" type="ORF">EYF80_018415</name>
</gene>
<keyword evidence="2" id="KW-1185">Reference proteome</keyword>